<dbReference type="CDD" id="cd00284">
    <property type="entry name" value="Cytochrome_b_N"/>
    <property type="match status" value="1"/>
</dbReference>
<evidence type="ECO:0000256" key="15">
    <source>
        <dbReference type="ARBA" id="ARBA00023128"/>
    </source>
</evidence>
<evidence type="ECO:0000256" key="9">
    <source>
        <dbReference type="ARBA" id="ARBA00022723"/>
    </source>
</evidence>
<feature type="binding site" description="axial binding residue" evidence="19">
    <location>
        <position position="97"/>
    </location>
    <ligand>
        <name>heme b</name>
        <dbReference type="ChEBI" id="CHEBI:60344"/>
        <label>b566</label>
    </ligand>
    <ligandPart>
        <name>Fe</name>
        <dbReference type="ChEBI" id="CHEBI:18248"/>
    </ligandPart>
</feature>
<dbReference type="AlphaFoldDB" id="C4T8G0"/>
<evidence type="ECO:0000256" key="8">
    <source>
        <dbReference type="ARBA" id="ARBA00022692"/>
    </source>
</evidence>
<dbReference type="SUPFAM" id="SSF81342">
    <property type="entry name" value="Transmembrane di-heme cytochromes"/>
    <property type="match status" value="1"/>
</dbReference>
<feature type="transmembrane region" description="Helical" evidence="20">
    <location>
        <begin position="288"/>
        <end position="308"/>
    </location>
</feature>
<feature type="transmembrane region" description="Helical" evidence="20">
    <location>
        <begin position="77"/>
        <end position="98"/>
    </location>
</feature>
<keyword evidence="9 19" id="KW-0479">Metal-binding</keyword>
<dbReference type="GO" id="GO:0006122">
    <property type="term" value="P:mitochondrial electron transport, ubiquinol to cytochrome c"/>
    <property type="evidence" value="ECO:0007669"/>
    <property type="project" value="TreeGrafter"/>
</dbReference>
<evidence type="ECO:0000256" key="5">
    <source>
        <dbReference type="ARBA" id="ARBA00022448"/>
    </source>
</evidence>
<comment type="cofactor">
    <cofactor evidence="19">
        <name>heme</name>
        <dbReference type="ChEBI" id="CHEBI:30413"/>
    </cofactor>
    <text evidence="19">Binds 2 heme groups non-covalently.</text>
</comment>
<feature type="domain" description="Cytochrome b/b6 C-terminal region profile" evidence="22">
    <location>
        <begin position="210"/>
        <end position="379"/>
    </location>
</feature>
<evidence type="ECO:0000256" key="6">
    <source>
        <dbReference type="ARBA" id="ARBA00022617"/>
    </source>
</evidence>
<comment type="function">
    <text evidence="1 20">Component of the ubiquinol-cytochrome c reductase complex (complex III or cytochrome b-c1 complex) that is part of the mitochondrial respiratory chain. The b-c1 complex mediates electron transfer from ubiquinol to cytochrome c. Contributes to the generation of a proton gradient across the mitochondrial membrane that is then used for ATP synthesis.</text>
</comment>
<reference evidence="23" key="1">
    <citation type="journal article" date="2009" name="Gene">
        <title>Mitogenomic perspectives into iguanid phylogeny and biogeography: Gondwanan vicariance for the origin of Madagascan oplurines.</title>
        <authorList>
            <person name="Okajima Y."/>
            <person name="Kumazawa Y."/>
        </authorList>
    </citation>
    <scope>NUCLEOTIDE SEQUENCE</scope>
</reference>
<evidence type="ECO:0000256" key="1">
    <source>
        <dbReference type="ARBA" id="ARBA00002566"/>
    </source>
</evidence>
<dbReference type="CTD" id="4519"/>
<evidence type="ECO:0000256" key="7">
    <source>
        <dbReference type="ARBA" id="ARBA00022660"/>
    </source>
</evidence>
<feature type="transmembrane region" description="Helical" evidence="20">
    <location>
        <begin position="346"/>
        <end position="370"/>
    </location>
</feature>
<dbReference type="CDD" id="cd00290">
    <property type="entry name" value="cytochrome_b_C"/>
    <property type="match status" value="1"/>
</dbReference>
<dbReference type="Pfam" id="PF00032">
    <property type="entry name" value="Cytochrom_B_C"/>
    <property type="match status" value="1"/>
</dbReference>
<organism evidence="23">
    <name type="scientific">Polychrus marmoratus</name>
    <name type="common">Common monkey lizard</name>
    <dbReference type="NCBI Taxonomy" id="38934"/>
    <lineage>
        <taxon>Eukaryota</taxon>
        <taxon>Metazoa</taxon>
        <taxon>Chordata</taxon>
        <taxon>Craniata</taxon>
        <taxon>Vertebrata</taxon>
        <taxon>Euteleostomi</taxon>
        <taxon>Lepidosauria</taxon>
        <taxon>Squamata</taxon>
        <taxon>Bifurcata</taxon>
        <taxon>Unidentata</taxon>
        <taxon>Episquamata</taxon>
        <taxon>Toxicofera</taxon>
        <taxon>Iguania</taxon>
        <taxon>Polychrotidae</taxon>
        <taxon>Polychrus</taxon>
    </lineage>
</organism>
<keyword evidence="10" id="KW-0999">Mitochondrion inner membrane</keyword>
<proteinExistence type="inferred from homology"/>
<evidence type="ECO:0000256" key="3">
    <source>
        <dbReference type="ARBA" id="ARBA00011660"/>
    </source>
</evidence>
<keyword evidence="12 20" id="KW-1133">Transmembrane helix</keyword>
<dbReference type="PANTHER" id="PTHR19271">
    <property type="entry name" value="CYTOCHROME B"/>
    <property type="match status" value="1"/>
</dbReference>
<evidence type="ECO:0000256" key="19">
    <source>
        <dbReference type="PIRSR" id="PIRSR038885-2"/>
    </source>
</evidence>
<dbReference type="GO" id="GO:0016491">
    <property type="term" value="F:oxidoreductase activity"/>
    <property type="evidence" value="ECO:0007669"/>
    <property type="project" value="UniProtKB-UniRule"/>
</dbReference>
<feature type="domain" description="Cytochrome b/b6 N-terminal region profile" evidence="21">
    <location>
        <begin position="1"/>
        <end position="209"/>
    </location>
</feature>
<evidence type="ECO:0000256" key="20">
    <source>
        <dbReference type="RuleBase" id="RU362117"/>
    </source>
</evidence>
<dbReference type="InterPro" id="IPR048260">
    <property type="entry name" value="Cytochrome_b_C_euk/bac"/>
</dbReference>
<dbReference type="PROSITE" id="PS51002">
    <property type="entry name" value="CYTB_NTER"/>
    <property type="match status" value="1"/>
</dbReference>
<feature type="binding site" description="axial binding residue" evidence="19">
    <location>
        <position position="182"/>
    </location>
    <ligand>
        <name>heme b</name>
        <dbReference type="ChEBI" id="CHEBI:60344"/>
        <label>b562</label>
    </ligand>
    <ligandPart>
        <name>Fe</name>
        <dbReference type="ChEBI" id="CHEBI:18248"/>
    </ligandPart>
</feature>
<dbReference type="GO" id="GO:0005743">
    <property type="term" value="C:mitochondrial inner membrane"/>
    <property type="evidence" value="ECO:0007669"/>
    <property type="project" value="UniProtKB-SubCell"/>
</dbReference>
<dbReference type="InterPro" id="IPR005798">
    <property type="entry name" value="Cyt_b/b6_C"/>
</dbReference>
<evidence type="ECO:0000259" key="21">
    <source>
        <dbReference type="PROSITE" id="PS51002"/>
    </source>
</evidence>
<evidence type="ECO:0000256" key="4">
    <source>
        <dbReference type="ARBA" id="ARBA00013531"/>
    </source>
</evidence>
<feature type="binding site" description="axial binding residue" evidence="19">
    <location>
        <position position="196"/>
    </location>
    <ligand>
        <name>heme b</name>
        <dbReference type="ChEBI" id="CHEBI:60344"/>
        <label>b566</label>
    </ligand>
    <ligandPart>
        <name>Fe</name>
        <dbReference type="ChEBI" id="CHEBI:18248"/>
    </ligandPart>
</feature>
<keyword evidence="6 19" id="KW-0349">Heme</keyword>
<dbReference type="GO" id="GO:0008121">
    <property type="term" value="F:quinol-cytochrome-c reductase activity"/>
    <property type="evidence" value="ECO:0007669"/>
    <property type="project" value="InterPro"/>
</dbReference>
<comment type="cofactor">
    <cofactor evidence="20">
        <name>heme b</name>
        <dbReference type="ChEBI" id="CHEBI:60344"/>
    </cofactor>
    <text evidence="20">Binds 2 heme groups non-covalently.</text>
</comment>
<protein>
    <recommendedName>
        <fullName evidence="4 20">Cytochrome b</fullName>
    </recommendedName>
</protein>
<dbReference type="GO" id="GO:0045275">
    <property type="term" value="C:respiratory chain complex III"/>
    <property type="evidence" value="ECO:0007669"/>
    <property type="project" value="InterPro"/>
</dbReference>
<comment type="similarity">
    <text evidence="17 20">Belongs to the cytochrome b family.</text>
</comment>
<keyword evidence="14" id="KW-0830">Ubiquinone</keyword>
<evidence type="ECO:0000313" key="23">
    <source>
        <dbReference type="EMBL" id="BAH70472.1"/>
    </source>
</evidence>
<feature type="transmembrane region" description="Helical" evidence="20">
    <location>
        <begin position="145"/>
        <end position="166"/>
    </location>
</feature>
<evidence type="ECO:0000256" key="18">
    <source>
        <dbReference type="PIRSR" id="PIRSR038885-1"/>
    </source>
</evidence>
<evidence type="ECO:0000256" key="2">
    <source>
        <dbReference type="ARBA" id="ARBA00004448"/>
    </source>
</evidence>
<keyword evidence="11 20" id="KW-0249">Electron transport</keyword>
<dbReference type="PANTHER" id="PTHR19271:SF16">
    <property type="entry name" value="CYTOCHROME B"/>
    <property type="match status" value="1"/>
</dbReference>
<feature type="transmembrane region" description="Helical" evidence="20">
    <location>
        <begin position="229"/>
        <end position="250"/>
    </location>
</feature>
<feature type="binding site" evidence="18">
    <location>
        <position position="201"/>
    </location>
    <ligand>
        <name>a ubiquinone</name>
        <dbReference type="ChEBI" id="CHEBI:16389"/>
    </ligand>
</feature>
<gene>
    <name evidence="23" type="primary">cytb</name>
</gene>
<evidence type="ECO:0000256" key="11">
    <source>
        <dbReference type="ARBA" id="ARBA00022982"/>
    </source>
</evidence>
<feature type="transmembrane region" description="Helical" evidence="20">
    <location>
        <begin position="113"/>
        <end position="133"/>
    </location>
</feature>
<evidence type="ECO:0000256" key="10">
    <source>
        <dbReference type="ARBA" id="ARBA00022792"/>
    </source>
</evidence>
<dbReference type="PIRSF" id="PIRSF038885">
    <property type="entry name" value="COB"/>
    <property type="match status" value="1"/>
</dbReference>
<dbReference type="SUPFAM" id="SSF81648">
    <property type="entry name" value="a domain/subunit of cytochrome bc1 complex (Ubiquinol-cytochrome c reductase)"/>
    <property type="match status" value="1"/>
</dbReference>
<dbReference type="RefSeq" id="YP_002970992.1">
    <property type="nucleotide sequence ID" value="NC_012839.1"/>
</dbReference>
<feature type="transmembrane region" description="Helical" evidence="20">
    <location>
        <begin position="30"/>
        <end position="56"/>
    </location>
</feature>
<keyword evidence="16 20" id="KW-0472">Membrane</keyword>
<dbReference type="FunFam" id="1.20.810.10:FF:000002">
    <property type="entry name" value="Cytochrome b"/>
    <property type="match status" value="1"/>
</dbReference>
<geneLocation type="mitochondrion" evidence="23"/>
<keyword evidence="15 20" id="KW-0496">Mitochondrion</keyword>
<sequence length="379" mass="42761">MTPMRKSHPIFKIINNSFIDLPTPSNISMWWNFGSLLGLCLILQVFTGLFLAMHYTADVATAFSSIAHICRDVQYGWLIRNAHANGASMFFICIYLHIGRGLYYGSYLYKETWNLGVILLLLLMATAFVGYVLPWGQMSFWGATVITNLLSAAPYIGTTLVEWIWGGFSVDNATLTRFFTFHFLLPFAIIGATILHLLFLHETGSNNPTGVNSNPDKIPFHPYYSFKDLLGVVLMMLTLLLLALLFPNLLGDPENFTPANPLVTPPHIKPEWYFLFAYAILRSIPNKLGGVLALLCSVLILMLIPLLHTSKQRSTMFRPLSQTLFWLLIADILILTWIGSQPVEHPYIIIGQLASLLYFTTFLILLPLLAKLENTLLNW</sequence>
<evidence type="ECO:0000256" key="16">
    <source>
        <dbReference type="ARBA" id="ARBA00023136"/>
    </source>
</evidence>
<feature type="transmembrane region" description="Helical" evidence="20">
    <location>
        <begin position="320"/>
        <end position="340"/>
    </location>
</feature>
<dbReference type="GO" id="GO:0046872">
    <property type="term" value="F:metal ion binding"/>
    <property type="evidence" value="ECO:0007669"/>
    <property type="project" value="UniProtKB-UniRule"/>
</dbReference>
<dbReference type="GeneID" id="7996653"/>
<dbReference type="Pfam" id="PF00033">
    <property type="entry name" value="Cytochrome_B"/>
    <property type="match status" value="1"/>
</dbReference>
<dbReference type="InterPro" id="IPR005797">
    <property type="entry name" value="Cyt_b/b6_N"/>
</dbReference>
<feature type="binding site" description="axial binding residue" evidence="19">
    <location>
        <position position="83"/>
    </location>
    <ligand>
        <name>heme b</name>
        <dbReference type="ChEBI" id="CHEBI:60344"/>
        <label>b562</label>
    </ligand>
    <ligandPart>
        <name>Fe</name>
        <dbReference type="ChEBI" id="CHEBI:18248"/>
    </ligandPart>
</feature>
<accession>C4T8G0</accession>
<feature type="transmembrane region" description="Helical" evidence="20">
    <location>
        <begin position="178"/>
        <end position="200"/>
    </location>
</feature>
<dbReference type="InterPro" id="IPR016174">
    <property type="entry name" value="Di-haem_cyt_TM"/>
</dbReference>
<dbReference type="InterPro" id="IPR036150">
    <property type="entry name" value="Cyt_b/b6_C_sf"/>
</dbReference>
<keyword evidence="13 19" id="KW-0408">Iron</keyword>
<keyword evidence="8 20" id="KW-0812">Transmembrane</keyword>
<name>C4T8G0_POLMR</name>
<dbReference type="InterPro" id="IPR027387">
    <property type="entry name" value="Cytb/b6-like_sf"/>
</dbReference>
<evidence type="ECO:0000256" key="14">
    <source>
        <dbReference type="ARBA" id="ARBA00023075"/>
    </source>
</evidence>
<dbReference type="InterPro" id="IPR048259">
    <property type="entry name" value="Cytochrome_b_N_euk/bac"/>
</dbReference>
<dbReference type="InterPro" id="IPR030689">
    <property type="entry name" value="Cytochrome_b"/>
</dbReference>
<dbReference type="PROSITE" id="PS51003">
    <property type="entry name" value="CYTB_CTER"/>
    <property type="match status" value="1"/>
</dbReference>
<dbReference type="EMBL" id="AB266749">
    <property type="protein sequence ID" value="BAH70472.1"/>
    <property type="molecule type" value="Genomic_DNA"/>
</dbReference>
<comment type="subunit">
    <text evidence="3">The cytochrome bc1 complex contains 3 respiratory subunits (MT-CYB, CYC1 and UQCRFS1), 2 core proteins (UQCRC1 and UQCRC2) and probably 6 low-molecular weight proteins.</text>
</comment>
<keyword evidence="5 20" id="KW-0813">Transport</keyword>
<keyword evidence="7 20" id="KW-0679">Respiratory chain</keyword>
<evidence type="ECO:0000256" key="13">
    <source>
        <dbReference type="ARBA" id="ARBA00023004"/>
    </source>
</evidence>
<comment type="subcellular location">
    <subcellularLocation>
        <location evidence="2">Mitochondrion inner membrane</location>
        <topology evidence="2">Multi-pass membrane protein</topology>
    </subcellularLocation>
</comment>
<evidence type="ECO:0000256" key="12">
    <source>
        <dbReference type="ARBA" id="ARBA00022989"/>
    </source>
</evidence>
<evidence type="ECO:0000256" key="17">
    <source>
        <dbReference type="ARBA" id="ARBA00061233"/>
    </source>
</evidence>
<evidence type="ECO:0000259" key="22">
    <source>
        <dbReference type="PROSITE" id="PS51003"/>
    </source>
</evidence>
<dbReference type="Gene3D" id="1.20.810.10">
    <property type="entry name" value="Cytochrome Bc1 Complex, Chain C"/>
    <property type="match status" value="1"/>
</dbReference>